<feature type="coiled-coil region" evidence="1">
    <location>
        <begin position="55"/>
        <end position="96"/>
    </location>
</feature>
<feature type="region of interest" description="Disordered" evidence="2">
    <location>
        <begin position="97"/>
        <end position="118"/>
    </location>
</feature>
<dbReference type="GeneID" id="70183901"/>
<evidence type="ECO:0000256" key="1">
    <source>
        <dbReference type="SAM" id="Coils"/>
    </source>
</evidence>
<dbReference type="AlphaFoldDB" id="A0A9P8Y133"/>
<gene>
    <name evidence="3" type="ORF">B0I36DRAFT_326607</name>
</gene>
<evidence type="ECO:0000313" key="3">
    <source>
        <dbReference type="EMBL" id="KAH7027181.1"/>
    </source>
</evidence>
<evidence type="ECO:0000256" key="2">
    <source>
        <dbReference type="SAM" id="MobiDB-lite"/>
    </source>
</evidence>
<name>A0A9P8Y133_9PEZI</name>
<reference evidence="3" key="1">
    <citation type="journal article" date="2021" name="Nat. Commun.">
        <title>Genetic determinants of endophytism in the Arabidopsis root mycobiome.</title>
        <authorList>
            <person name="Mesny F."/>
            <person name="Miyauchi S."/>
            <person name="Thiergart T."/>
            <person name="Pickel B."/>
            <person name="Atanasova L."/>
            <person name="Karlsson M."/>
            <person name="Huettel B."/>
            <person name="Barry K.W."/>
            <person name="Haridas S."/>
            <person name="Chen C."/>
            <person name="Bauer D."/>
            <person name="Andreopoulos W."/>
            <person name="Pangilinan J."/>
            <person name="LaButti K."/>
            <person name="Riley R."/>
            <person name="Lipzen A."/>
            <person name="Clum A."/>
            <person name="Drula E."/>
            <person name="Henrissat B."/>
            <person name="Kohler A."/>
            <person name="Grigoriev I.V."/>
            <person name="Martin F.M."/>
            <person name="Hacquard S."/>
        </authorList>
    </citation>
    <scope>NUCLEOTIDE SEQUENCE</scope>
    <source>
        <strain evidence="3">MPI-CAGE-CH-0230</strain>
    </source>
</reference>
<feature type="region of interest" description="Disordered" evidence="2">
    <location>
        <begin position="1"/>
        <end position="22"/>
    </location>
</feature>
<organism evidence="3 4">
    <name type="scientific">Microdochium trichocladiopsis</name>
    <dbReference type="NCBI Taxonomy" id="1682393"/>
    <lineage>
        <taxon>Eukaryota</taxon>
        <taxon>Fungi</taxon>
        <taxon>Dikarya</taxon>
        <taxon>Ascomycota</taxon>
        <taxon>Pezizomycotina</taxon>
        <taxon>Sordariomycetes</taxon>
        <taxon>Xylariomycetidae</taxon>
        <taxon>Xylariales</taxon>
        <taxon>Microdochiaceae</taxon>
        <taxon>Microdochium</taxon>
    </lineage>
</organism>
<keyword evidence="4" id="KW-1185">Reference proteome</keyword>
<feature type="compositionally biased region" description="Polar residues" evidence="2">
    <location>
        <begin position="107"/>
        <end position="118"/>
    </location>
</feature>
<keyword evidence="1" id="KW-0175">Coiled coil</keyword>
<proteinExistence type="predicted"/>
<evidence type="ECO:0000313" key="4">
    <source>
        <dbReference type="Proteomes" id="UP000756346"/>
    </source>
</evidence>
<dbReference type="RefSeq" id="XP_046009980.1">
    <property type="nucleotide sequence ID" value="XM_046154355.1"/>
</dbReference>
<comment type="caution">
    <text evidence="3">The sequence shown here is derived from an EMBL/GenBank/DDBJ whole genome shotgun (WGS) entry which is preliminary data.</text>
</comment>
<sequence length="118" mass="13370">MFPESAPAFQTDNHPWSSAPEFQPQYSTSYFNPYHSAGPFYYAFQSVRPTEALGNAEVLNKLNEFMNQLDEVKCQMAELSNQLDDAKGLIAELSRESRTPVVKQHQPRITNELTPNSS</sequence>
<protein>
    <submittedName>
        <fullName evidence="3">Uncharacterized protein</fullName>
    </submittedName>
</protein>
<dbReference type="EMBL" id="JAGTJQ010000007">
    <property type="protein sequence ID" value="KAH7027181.1"/>
    <property type="molecule type" value="Genomic_DNA"/>
</dbReference>
<dbReference type="Proteomes" id="UP000756346">
    <property type="component" value="Unassembled WGS sequence"/>
</dbReference>
<dbReference type="OrthoDB" id="10460724at2759"/>
<accession>A0A9P8Y133</accession>